<accession>A0AAD8HFQ2</accession>
<feature type="compositionally biased region" description="Basic and acidic residues" evidence="1">
    <location>
        <begin position="1"/>
        <end position="17"/>
    </location>
</feature>
<dbReference type="EMBL" id="JAUIZM010000009">
    <property type="protein sequence ID" value="KAK1365383.1"/>
    <property type="molecule type" value="Genomic_DNA"/>
</dbReference>
<feature type="region of interest" description="Disordered" evidence="1">
    <location>
        <begin position="206"/>
        <end position="247"/>
    </location>
</feature>
<protein>
    <submittedName>
        <fullName evidence="2">Uncharacterized protein</fullName>
    </submittedName>
</protein>
<evidence type="ECO:0000313" key="3">
    <source>
        <dbReference type="Proteomes" id="UP001237642"/>
    </source>
</evidence>
<name>A0AAD8HFQ2_9APIA</name>
<feature type="region of interest" description="Disordered" evidence="1">
    <location>
        <begin position="1"/>
        <end position="22"/>
    </location>
</feature>
<reference evidence="2" key="1">
    <citation type="submission" date="2023-02" db="EMBL/GenBank/DDBJ databases">
        <title>Genome of toxic invasive species Heracleum sosnowskyi carries increased number of genes despite the absence of recent whole-genome duplications.</title>
        <authorList>
            <person name="Schelkunov M."/>
            <person name="Shtratnikova V."/>
            <person name="Makarenko M."/>
            <person name="Klepikova A."/>
            <person name="Omelchenko D."/>
            <person name="Novikova G."/>
            <person name="Obukhova E."/>
            <person name="Bogdanov V."/>
            <person name="Penin A."/>
            <person name="Logacheva M."/>
        </authorList>
    </citation>
    <scope>NUCLEOTIDE SEQUENCE</scope>
    <source>
        <strain evidence="2">Hsosn_3</strain>
        <tissue evidence="2">Leaf</tissue>
    </source>
</reference>
<gene>
    <name evidence="2" type="ORF">POM88_040944</name>
</gene>
<evidence type="ECO:0000313" key="2">
    <source>
        <dbReference type="EMBL" id="KAK1365383.1"/>
    </source>
</evidence>
<reference evidence="2" key="2">
    <citation type="submission" date="2023-05" db="EMBL/GenBank/DDBJ databases">
        <authorList>
            <person name="Schelkunov M.I."/>
        </authorList>
    </citation>
    <scope>NUCLEOTIDE SEQUENCE</scope>
    <source>
        <strain evidence="2">Hsosn_3</strain>
        <tissue evidence="2">Leaf</tissue>
    </source>
</reference>
<sequence>MKKNATREVKKALEKGENKKRHQFKPQFLEEESWMGCCDYWETGGHKKMSKINTKNRKQLTFPHASGAKPFEERCVAKEKEIGEVMSELELFNIVYIKKHAELIRIQEAMERVAQELDVQHGPDDPPLSTASQRKMNILIALHARDPKKGRIFMRPRHTIYELLGYEEATLWTSLSTPARIPEHAYEMMGMTLNEDTQVHDERNRDRNDMANDEGNANRQNCDDEEDMGHNNDRDREGSFNNVPLSP</sequence>
<organism evidence="2 3">
    <name type="scientific">Heracleum sosnowskyi</name>
    <dbReference type="NCBI Taxonomy" id="360622"/>
    <lineage>
        <taxon>Eukaryota</taxon>
        <taxon>Viridiplantae</taxon>
        <taxon>Streptophyta</taxon>
        <taxon>Embryophyta</taxon>
        <taxon>Tracheophyta</taxon>
        <taxon>Spermatophyta</taxon>
        <taxon>Magnoliopsida</taxon>
        <taxon>eudicotyledons</taxon>
        <taxon>Gunneridae</taxon>
        <taxon>Pentapetalae</taxon>
        <taxon>asterids</taxon>
        <taxon>campanulids</taxon>
        <taxon>Apiales</taxon>
        <taxon>Apiaceae</taxon>
        <taxon>Apioideae</taxon>
        <taxon>apioid superclade</taxon>
        <taxon>Tordylieae</taxon>
        <taxon>Tordyliinae</taxon>
        <taxon>Heracleum</taxon>
    </lineage>
</organism>
<keyword evidence="3" id="KW-1185">Reference proteome</keyword>
<comment type="caution">
    <text evidence="2">The sequence shown here is derived from an EMBL/GenBank/DDBJ whole genome shotgun (WGS) entry which is preliminary data.</text>
</comment>
<dbReference type="InterPro" id="IPR004252">
    <property type="entry name" value="Probable_transposase_24"/>
</dbReference>
<dbReference type="Proteomes" id="UP001237642">
    <property type="component" value="Unassembled WGS sequence"/>
</dbReference>
<dbReference type="Pfam" id="PF03004">
    <property type="entry name" value="Transposase_24"/>
    <property type="match status" value="1"/>
</dbReference>
<evidence type="ECO:0000256" key="1">
    <source>
        <dbReference type="SAM" id="MobiDB-lite"/>
    </source>
</evidence>
<proteinExistence type="predicted"/>
<feature type="compositionally biased region" description="Basic and acidic residues" evidence="1">
    <location>
        <begin position="228"/>
        <end position="238"/>
    </location>
</feature>
<dbReference type="AlphaFoldDB" id="A0AAD8HFQ2"/>